<comment type="caution">
    <text evidence="2">The sequence shown here is derived from an EMBL/GenBank/DDBJ whole genome shotgun (WGS) entry which is preliminary data.</text>
</comment>
<dbReference type="AlphaFoldDB" id="A0A7W7SRH8"/>
<keyword evidence="1" id="KW-0472">Membrane</keyword>
<sequence length="163" mass="18118">MPVPVAPPPAPRKSRLRLILAVVGGVAALLCLSGVAVGYVLYDNATAPDRSAPDVVVDNYLRAFLVDRNDVQASQYTCPDTSALTELRNLRTDLQEREQRFQTTFRVSWGSLQVRRDGNAAEVRVNLSISTVLNNIPQSDRQPWRFVTHLDDDWRVCEAGRAA</sequence>
<evidence type="ECO:0000313" key="3">
    <source>
        <dbReference type="Proteomes" id="UP000578819"/>
    </source>
</evidence>
<evidence type="ECO:0000313" key="2">
    <source>
        <dbReference type="EMBL" id="MBB4959481.1"/>
    </source>
</evidence>
<keyword evidence="3" id="KW-1185">Reference proteome</keyword>
<name>A0A7W7SRH8_9ACTN</name>
<keyword evidence="1" id="KW-1133">Transmembrane helix</keyword>
<dbReference type="EMBL" id="JACHJW010000001">
    <property type="protein sequence ID" value="MBB4959481.1"/>
    <property type="molecule type" value="Genomic_DNA"/>
</dbReference>
<organism evidence="2 3">
    <name type="scientific">Micromonospora polyrhachis</name>
    <dbReference type="NCBI Taxonomy" id="1282883"/>
    <lineage>
        <taxon>Bacteria</taxon>
        <taxon>Bacillati</taxon>
        <taxon>Actinomycetota</taxon>
        <taxon>Actinomycetes</taxon>
        <taxon>Micromonosporales</taxon>
        <taxon>Micromonosporaceae</taxon>
        <taxon>Micromonospora</taxon>
    </lineage>
</organism>
<keyword evidence="1" id="KW-0812">Transmembrane</keyword>
<accession>A0A7W7SRH8</accession>
<feature type="transmembrane region" description="Helical" evidence="1">
    <location>
        <begin position="18"/>
        <end position="42"/>
    </location>
</feature>
<dbReference type="Proteomes" id="UP000578819">
    <property type="component" value="Unassembled WGS sequence"/>
</dbReference>
<evidence type="ECO:0000256" key="1">
    <source>
        <dbReference type="SAM" id="Phobius"/>
    </source>
</evidence>
<proteinExistence type="predicted"/>
<reference evidence="2 3" key="1">
    <citation type="submission" date="2020-08" db="EMBL/GenBank/DDBJ databases">
        <title>Sequencing the genomes of 1000 actinobacteria strains.</title>
        <authorList>
            <person name="Klenk H.-P."/>
        </authorList>
    </citation>
    <scope>NUCLEOTIDE SEQUENCE [LARGE SCALE GENOMIC DNA]</scope>
    <source>
        <strain evidence="2 3">DSM 45886</strain>
    </source>
</reference>
<evidence type="ECO:0008006" key="4">
    <source>
        <dbReference type="Google" id="ProtNLM"/>
    </source>
</evidence>
<gene>
    <name evidence="2" type="ORF">FHR38_003214</name>
</gene>
<protein>
    <recommendedName>
        <fullName evidence="4">Mce-associated membrane protein</fullName>
    </recommendedName>
</protein>